<keyword evidence="2" id="KW-1185">Reference proteome</keyword>
<name>A0AAF1KT80_9HYPH</name>
<gene>
    <name evidence="1" type="ORF">PR017_07060</name>
</gene>
<sequence>MSTAKVRDIFQTPTEVIDTTGMAMDVGVIVTDPDVFMFSVVNTARELAGYATLSRAEVTRLRDALTRELEAGDR</sequence>
<evidence type="ECO:0000313" key="2">
    <source>
        <dbReference type="Proteomes" id="UP000249499"/>
    </source>
</evidence>
<dbReference type="AlphaFoldDB" id="A0AAF1KT80"/>
<dbReference type="Proteomes" id="UP000249499">
    <property type="component" value="Chromosome"/>
</dbReference>
<reference evidence="1 2" key="1">
    <citation type="journal article" date="2018" name="Sci. Rep.">
        <title>Rhizobium tumorigenes sp. nov., a novel plant tumorigenic bacterium isolated from cane gall tumors on thornless blackberry.</title>
        <authorList>
            <person name="Kuzmanovi N."/>
            <person name="Smalla K."/>
            <person name="Gronow S."/>
            <person name="PuBawska J."/>
        </authorList>
    </citation>
    <scope>NUCLEOTIDE SEQUENCE [LARGE SCALE GENOMIC DNA]</scope>
    <source>
        <strain evidence="1 2">1078</strain>
    </source>
</reference>
<protein>
    <submittedName>
        <fullName evidence="1">Uncharacterized protein</fullName>
    </submittedName>
</protein>
<dbReference type="RefSeq" id="WP_111221966.1">
    <property type="nucleotide sequence ID" value="NZ_CP117255.1"/>
</dbReference>
<organism evidence="1 2">
    <name type="scientific">Rhizobium tumorigenes</name>
    <dbReference type="NCBI Taxonomy" id="2041385"/>
    <lineage>
        <taxon>Bacteria</taxon>
        <taxon>Pseudomonadati</taxon>
        <taxon>Pseudomonadota</taxon>
        <taxon>Alphaproteobacteria</taxon>
        <taxon>Hyphomicrobiales</taxon>
        <taxon>Rhizobiaceae</taxon>
        <taxon>Rhizobium/Agrobacterium group</taxon>
        <taxon>Rhizobium</taxon>
    </lineage>
</organism>
<accession>A0AAF1KT80</accession>
<dbReference type="KEGG" id="rtu:PR017_07060"/>
<evidence type="ECO:0000313" key="1">
    <source>
        <dbReference type="EMBL" id="WFR96865.1"/>
    </source>
</evidence>
<reference evidence="2" key="2">
    <citation type="journal article" date="2023" name="MicrobiologyOpen">
        <title>Genomics of the tumorigenes clade of the family Rhizobiaceae and description of Rhizobium rhododendri sp. nov.</title>
        <authorList>
            <person name="Kuzmanovic N."/>
            <person name="diCenzo G.C."/>
            <person name="Bunk B."/>
            <person name="Sproeer C."/>
            <person name="Fruehling A."/>
            <person name="Neumann-Schaal M."/>
            <person name="Overmann J."/>
            <person name="Smalla K."/>
        </authorList>
    </citation>
    <scope>NUCLEOTIDE SEQUENCE [LARGE SCALE GENOMIC DNA]</scope>
    <source>
        <strain evidence="2">1078</strain>
    </source>
</reference>
<dbReference type="EMBL" id="CP117255">
    <property type="protein sequence ID" value="WFR96865.1"/>
    <property type="molecule type" value="Genomic_DNA"/>
</dbReference>
<proteinExistence type="predicted"/>